<dbReference type="EMBL" id="JAXAFO010000001">
    <property type="protein sequence ID" value="MDX6847807.1"/>
    <property type="molecule type" value="Genomic_DNA"/>
</dbReference>
<protein>
    <submittedName>
        <fullName evidence="2">Uncharacterized protein</fullName>
    </submittedName>
</protein>
<keyword evidence="1" id="KW-0472">Membrane</keyword>
<reference evidence="2 3" key="1">
    <citation type="submission" date="2023-11" db="EMBL/GenBank/DDBJ databases">
        <title>Gilvimarinus fulvus sp. nov., isolated from the surface of Kelp.</title>
        <authorList>
            <person name="Sun Y.Y."/>
            <person name="Gong Y."/>
            <person name="Du Z.J."/>
        </authorList>
    </citation>
    <scope>NUCLEOTIDE SEQUENCE [LARGE SCALE GENOMIC DNA]</scope>
    <source>
        <strain evidence="2 3">SDUM040013</strain>
    </source>
</reference>
<name>A0ABU4RSF6_9GAMM</name>
<keyword evidence="3" id="KW-1185">Reference proteome</keyword>
<evidence type="ECO:0000256" key="1">
    <source>
        <dbReference type="SAM" id="Phobius"/>
    </source>
</evidence>
<feature type="transmembrane region" description="Helical" evidence="1">
    <location>
        <begin position="45"/>
        <end position="67"/>
    </location>
</feature>
<accession>A0ABU4RSF6</accession>
<comment type="caution">
    <text evidence="2">The sequence shown here is derived from an EMBL/GenBank/DDBJ whole genome shotgun (WGS) entry which is preliminary data.</text>
</comment>
<gene>
    <name evidence="2" type="ORF">SCD92_00455</name>
</gene>
<evidence type="ECO:0000313" key="2">
    <source>
        <dbReference type="EMBL" id="MDX6847807.1"/>
    </source>
</evidence>
<dbReference type="RefSeq" id="WP_302724409.1">
    <property type="nucleotide sequence ID" value="NZ_JAULRU010000797.1"/>
</dbReference>
<dbReference type="Proteomes" id="UP001273505">
    <property type="component" value="Unassembled WGS sequence"/>
</dbReference>
<proteinExistence type="predicted"/>
<organism evidence="2 3">
    <name type="scientific">Gilvimarinus gilvus</name>
    <dbReference type="NCBI Taxonomy" id="3058038"/>
    <lineage>
        <taxon>Bacteria</taxon>
        <taxon>Pseudomonadati</taxon>
        <taxon>Pseudomonadota</taxon>
        <taxon>Gammaproteobacteria</taxon>
        <taxon>Cellvibrionales</taxon>
        <taxon>Cellvibrionaceae</taxon>
        <taxon>Gilvimarinus</taxon>
    </lineage>
</organism>
<sequence>MGSKPFHFNHQPLRNVLLLVLLVSLTINATTLVLSQTVFGQWQHLPLHTVVESTGALVAFFVVYLLLVAERHDGRYSALPNWWVL</sequence>
<keyword evidence="1" id="KW-1133">Transmembrane helix</keyword>
<keyword evidence="1" id="KW-0812">Transmembrane</keyword>
<evidence type="ECO:0000313" key="3">
    <source>
        <dbReference type="Proteomes" id="UP001273505"/>
    </source>
</evidence>